<evidence type="ECO:0000313" key="1">
    <source>
        <dbReference type="EMBL" id="KXN71106.1"/>
    </source>
</evidence>
<organism evidence="1 2">
    <name type="scientific">Conidiobolus coronatus (strain ATCC 28846 / CBS 209.66 / NRRL 28638)</name>
    <name type="common">Delacroixia coronata</name>
    <dbReference type="NCBI Taxonomy" id="796925"/>
    <lineage>
        <taxon>Eukaryota</taxon>
        <taxon>Fungi</taxon>
        <taxon>Fungi incertae sedis</taxon>
        <taxon>Zoopagomycota</taxon>
        <taxon>Entomophthoromycotina</taxon>
        <taxon>Entomophthoromycetes</taxon>
        <taxon>Entomophthorales</taxon>
        <taxon>Ancylistaceae</taxon>
        <taxon>Conidiobolus</taxon>
    </lineage>
</organism>
<sequence length="144" mass="16810">MSDDYLEYYNEDQIDSFTEYSDNSYSHKDYTGKTTYLADRASEGIDLSETDNYSDNFLQNNQDDINTENQFNAGLGNMQPINEAEHYMLYSHATPQLYNNGFEDDNYISSILYADDIFYFDDSILEDNDYISPELRPMTPSSQY</sequence>
<dbReference type="Proteomes" id="UP000070444">
    <property type="component" value="Unassembled WGS sequence"/>
</dbReference>
<accession>A0A137P7X4</accession>
<gene>
    <name evidence="1" type="ORF">CONCODRAFT_70114</name>
</gene>
<evidence type="ECO:0000313" key="2">
    <source>
        <dbReference type="Proteomes" id="UP000070444"/>
    </source>
</evidence>
<proteinExistence type="predicted"/>
<dbReference type="AlphaFoldDB" id="A0A137P7X4"/>
<dbReference type="EMBL" id="KQ964484">
    <property type="protein sequence ID" value="KXN71106.1"/>
    <property type="molecule type" value="Genomic_DNA"/>
</dbReference>
<keyword evidence="2" id="KW-1185">Reference proteome</keyword>
<reference evidence="1 2" key="1">
    <citation type="journal article" date="2015" name="Genome Biol. Evol.">
        <title>Phylogenomic analyses indicate that early fungi evolved digesting cell walls of algal ancestors of land plants.</title>
        <authorList>
            <person name="Chang Y."/>
            <person name="Wang S."/>
            <person name="Sekimoto S."/>
            <person name="Aerts A.L."/>
            <person name="Choi C."/>
            <person name="Clum A."/>
            <person name="LaButti K.M."/>
            <person name="Lindquist E.A."/>
            <person name="Yee Ngan C."/>
            <person name="Ohm R.A."/>
            <person name="Salamov A.A."/>
            <person name="Grigoriev I.V."/>
            <person name="Spatafora J.W."/>
            <person name="Berbee M.L."/>
        </authorList>
    </citation>
    <scope>NUCLEOTIDE SEQUENCE [LARGE SCALE GENOMIC DNA]</scope>
    <source>
        <strain evidence="1 2">NRRL 28638</strain>
    </source>
</reference>
<protein>
    <submittedName>
        <fullName evidence="1">Uncharacterized protein</fullName>
    </submittedName>
</protein>
<name>A0A137P7X4_CONC2</name>